<dbReference type="OrthoDB" id="1028014at2759"/>
<dbReference type="STRING" id="1141098.A0A1Y2E7L1"/>
<feature type="region of interest" description="Disordered" evidence="1">
    <location>
        <begin position="1"/>
        <end position="112"/>
    </location>
</feature>
<feature type="compositionally biased region" description="Polar residues" evidence="1">
    <location>
        <begin position="1"/>
        <end position="18"/>
    </location>
</feature>
<dbReference type="AlphaFoldDB" id="A0A1Y2E7L1"/>
<protein>
    <recommendedName>
        <fullName evidence="4">BTB domain transcription factor</fullName>
    </recommendedName>
</protein>
<feature type="compositionally biased region" description="Acidic residues" evidence="1">
    <location>
        <begin position="343"/>
        <end position="353"/>
    </location>
</feature>
<feature type="compositionally biased region" description="Basic and acidic residues" evidence="1">
    <location>
        <begin position="39"/>
        <end position="51"/>
    </location>
</feature>
<comment type="caution">
    <text evidence="2">The sequence shown here is derived from an EMBL/GenBank/DDBJ whole genome shotgun (WGS) entry which is preliminary data.</text>
</comment>
<keyword evidence="3" id="KW-1185">Reference proteome</keyword>
<evidence type="ECO:0000256" key="1">
    <source>
        <dbReference type="SAM" id="MobiDB-lite"/>
    </source>
</evidence>
<evidence type="ECO:0000313" key="2">
    <source>
        <dbReference type="EMBL" id="ORY67529.1"/>
    </source>
</evidence>
<sequence length="387" mass="42436">MTSTQSSDQQGNFANGSAEQAAGTKHRIDENISPASKRTKTDDGKEQKTIEETIPSVANGNDEEKKQERDDDGESTVQQMNDDGASSEQKSKPEKDGSSAVEPDGRDGDTPASILEKGIVYFFFRGRVGIDEPSSVDEIARSFIVLRPIGQDAKLGEGTIGDAGNSRLIAIPKKVLPLSGKDKWIAFVEKTNASFSTLKDEFLSASDYATKTAGTRHSPAATPVGEGIYAITTTGRESHLAYMLTLPKELGEVQKEIGLRERGGFILSTRNPGYEAPANARLPQGPDYPQEVKEEFRALRWMPTQPKHLDYVNTQFLLIGESSGLAKATEPQKKDIKEGKDEPLEEMEKLEDEDTHRMQDLKGDDSAAIFADLEAKAKYYPKLQTTF</sequence>
<dbReference type="EMBL" id="MCFJ01000004">
    <property type="protein sequence ID" value="ORY67529.1"/>
    <property type="molecule type" value="Genomic_DNA"/>
</dbReference>
<gene>
    <name evidence="2" type="ORF">BCR38DRAFT_483145</name>
</gene>
<dbReference type="PANTHER" id="PTHR34776:SF1">
    <property type="entry name" value="F17F16.3 PROTEIN"/>
    <property type="match status" value="1"/>
</dbReference>
<proteinExistence type="predicted"/>
<name>A0A1Y2E7L1_9PEZI</name>
<dbReference type="Proteomes" id="UP000193689">
    <property type="component" value="Unassembled WGS sequence"/>
</dbReference>
<feature type="region of interest" description="Disordered" evidence="1">
    <location>
        <begin position="327"/>
        <end position="362"/>
    </location>
</feature>
<dbReference type="PANTHER" id="PTHR34776">
    <property type="entry name" value="F17F16.3 PROTEIN"/>
    <property type="match status" value="1"/>
</dbReference>
<dbReference type="RefSeq" id="XP_040718153.1">
    <property type="nucleotide sequence ID" value="XM_040863584.1"/>
</dbReference>
<feature type="compositionally biased region" description="Basic and acidic residues" evidence="1">
    <location>
        <begin position="330"/>
        <end position="342"/>
    </location>
</feature>
<feature type="compositionally biased region" description="Basic and acidic residues" evidence="1">
    <location>
        <begin position="89"/>
        <end position="109"/>
    </location>
</feature>
<feature type="compositionally biased region" description="Polar residues" evidence="1">
    <location>
        <begin position="75"/>
        <end position="88"/>
    </location>
</feature>
<dbReference type="GeneID" id="63779796"/>
<reference evidence="2 3" key="1">
    <citation type="submission" date="2016-07" db="EMBL/GenBank/DDBJ databases">
        <title>Pervasive Adenine N6-methylation of Active Genes in Fungi.</title>
        <authorList>
            <consortium name="DOE Joint Genome Institute"/>
            <person name="Mondo S.J."/>
            <person name="Dannebaum R.O."/>
            <person name="Kuo R.C."/>
            <person name="Labutti K."/>
            <person name="Haridas S."/>
            <person name="Kuo A."/>
            <person name="Salamov A."/>
            <person name="Ahrendt S.R."/>
            <person name="Lipzen A."/>
            <person name="Sullivan W."/>
            <person name="Andreopoulos W.B."/>
            <person name="Clum A."/>
            <person name="Lindquist E."/>
            <person name="Daum C."/>
            <person name="Ramamoorthy G.K."/>
            <person name="Gryganskyi A."/>
            <person name="Culley D."/>
            <person name="Magnuson J.K."/>
            <person name="James T.Y."/>
            <person name="O'Malley M.A."/>
            <person name="Stajich J.E."/>
            <person name="Spatafora J.W."/>
            <person name="Visel A."/>
            <person name="Grigoriev I.V."/>
        </authorList>
    </citation>
    <scope>NUCLEOTIDE SEQUENCE [LARGE SCALE GENOMIC DNA]</scope>
    <source>
        <strain evidence="2 3">CBS 129021</strain>
    </source>
</reference>
<organism evidence="2 3">
    <name type="scientific">Pseudomassariella vexata</name>
    <dbReference type="NCBI Taxonomy" id="1141098"/>
    <lineage>
        <taxon>Eukaryota</taxon>
        <taxon>Fungi</taxon>
        <taxon>Dikarya</taxon>
        <taxon>Ascomycota</taxon>
        <taxon>Pezizomycotina</taxon>
        <taxon>Sordariomycetes</taxon>
        <taxon>Xylariomycetidae</taxon>
        <taxon>Amphisphaeriales</taxon>
        <taxon>Pseudomassariaceae</taxon>
        <taxon>Pseudomassariella</taxon>
    </lineage>
</organism>
<dbReference type="InParanoid" id="A0A1Y2E7L1"/>
<accession>A0A1Y2E7L1</accession>
<evidence type="ECO:0000313" key="3">
    <source>
        <dbReference type="Proteomes" id="UP000193689"/>
    </source>
</evidence>
<evidence type="ECO:0008006" key="4">
    <source>
        <dbReference type="Google" id="ProtNLM"/>
    </source>
</evidence>